<name>A0A818M611_9BILA</name>
<dbReference type="Gene3D" id="3.30.420.10">
    <property type="entry name" value="Ribonuclease H-like superfamily/Ribonuclease H"/>
    <property type="match status" value="1"/>
</dbReference>
<comment type="caution">
    <text evidence="1">The sequence shown here is derived from an EMBL/GenBank/DDBJ whole genome shotgun (WGS) entry which is preliminary data.</text>
</comment>
<dbReference type="AlphaFoldDB" id="A0A818M611"/>
<sequence>MNKHENQKFSSFPAFTSRNDYESYIINQSSNTDLLHYIIARAQNTNYFSIDTEADLYTQRPALIQFEFIHQKLSTVILLDVCHLPTVETSLKFWLICAIIKYIFQKNKILYCWGPPLLELRKFLHVNLFTDDDLNKPEMFNLQDDFKRWHCRKFHQNVKGGNLWGLQAAIHDRFGQFLDKTERLNIWSRDLTKNTSKSISMIQYAVNDCLAVTKIVSIM</sequence>
<dbReference type="Proteomes" id="UP000663865">
    <property type="component" value="Unassembled WGS sequence"/>
</dbReference>
<dbReference type="InterPro" id="IPR036397">
    <property type="entry name" value="RNaseH_sf"/>
</dbReference>
<dbReference type="InterPro" id="IPR012337">
    <property type="entry name" value="RNaseH-like_sf"/>
</dbReference>
<evidence type="ECO:0008006" key="4">
    <source>
        <dbReference type="Google" id="ProtNLM"/>
    </source>
</evidence>
<evidence type="ECO:0000313" key="2">
    <source>
        <dbReference type="EMBL" id="CAF4821052.1"/>
    </source>
</evidence>
<evidence type="ECO:0000313" key="1">
    <source>
        <dbReference type="EMBL" id="CAF3589145.1"/>
    </source>
</evidence>
<dbReference type="GO" id="GO:0003676">
    <property type="term" value="F:nucleic acid binding"/>
    <property type="evidence" value="ECO:0007669"/>
    <property type="project" value="InterPro"/>
</dbReference>
<dbReference type="SUPFAM" id="SSF53098">
    <property type="entry name" value="Ribonuclease H-like"/>
    <property type="match status" value="1"/>
</dbReference>
<dbReference type="Proteomes" id="UP000663838">
    <property type="component" value="Unassembled WGS sequence"/>
</dbReference>
<protein>
    <recommendedName>
        <fullName evidence="4">3'-5' exonuclease domain-containing protein</fullName>
    </recommendedName>
</protein>
<dbReference type="EMBL" id="CAJOBS010002529">
    <property type="protein sequence ID" value="CAF4821052.1"/>
    <property type="molecule type" value="Genomic_DNA"/>
</dbReference>
<gene>
    <name evidence="1" type="ORF">KIK155_LOCUS20351</name>
    <name evidence="2" type="ORF">TOA249_LOCUS24586</name>
</gene>
<proteinExistence type="predicted"/>
<dbReference type="EMBL" id="CAJNYV010003569">
    <property type="protein sequence ID" value="CAF3589145.1"/>
    <property type="molecule type" value="Genomic_DNA"/>
</dbReference>
<accession>A0A818M611</accession>
<evidence type="ECO:0000313" key="3">
    <source>
        <dbReference type="Proteomes" id="UP000663865"/>
    </source>
</evidence>
<reference evidence="1" key="1">
    <citation type="submission" date="2021-02" db="EMBL/GenBank/DDBJ databases">
        <authorList>
            <person name="Nowell W R."/>
        </authorList>
    </citation>
    <scope>NUCLEOTIDE SEQUENCE</scope>
</reference>
<organism evidence="1 3">
    <name type="scientific">Rotaria socialis</name>
    <dbReference type="NCBI Taxonomy" id="392032"/>
    <lineage>
        <taxon>Eukaryota</taxon>
        <taxon>Metazoa</taxon>
        <taxon>Spiralia</taxon>
        <taxon>Gnathifera</taxon>
        <taxon>Rotifera</taxon>
        <taxon>Eurotatoria</taxon>
        <taxon>Bdelloidea</taxon>
        <taxon>Philodinida</taxon>
        <taxon>Philodinidae</taxon>
        <taxon>Rotaria</taxon>
    </lineage>
</organism>